<reference evidence="11 12" key="1">
    <citation type="submission" date="2018-04" db="EMBL/GenBank/DDBJ databases">
        <title>Adhaeribacter sp. HMF7616 genome sequencing and assembly.</title>
        <authorList>
            <person name="Kang H."/>
            <person name="Kang J."/>
            <person name="Cha I."/>
            <person name="Kim H."/>
            <person name="Joh K."/>
        </authorList>
    </citation>
    <scope>NUCLEOTIDE SEQUENCE [LARGE SCALE GENOMIC DNA]</scope>
    <source>
        <strain evidence="11 12">HMF7616</strain>
    </source>
</reference>
<dbReference type="InterPro" id="IPR013783">
    <property type="entry name" value="Ig-like_fold"/>
</dbReference>
<dbReference type="InterPro" id="IPR011042">
    <property type="entry name" value="6-blade_b-propeller_TolB-like"/>
</dbReference>
<proteinExistence type="inferred from homology"/>
<dbReference type="InterPro" id="IPR039155">
    <property type="entry name" value="MLEC"/>
</dbReference>
<evidence type="ECO:0000313" key="11">
    <source>
        <dbReference type="EMBL" id="RDC66045.1"/>
    </source>
</evidence>
<dbReference type="InterPro" id="IPR002126">
    <property type="entry name" value="Cadherin-like_dom"/>
</dbReference>
<dbReference type="Pfam" id="PF11721">
    <property type="entry name" value="Malectin"/>
    <property type="match status" value="3"/>
</dbReference>
<dbReference type="InterPro" id="IPR021720">
    <property type="entry name" value="Malectin_dom"/>
</dbReference>
<dbReference type="InterPro" id="IPR022409">
    <property type="entry name" value="PKD/Chitinase_dom"/>
</dbReference>
<dbReference type="GO" id="GO:0030246">
    <property type="term" value="F:carbohydrate binding"/>
    <property type="evidence" value="ECO:0007669"/>
    <property type="project" value="InterPro"/>
</dbReference>
<dbReference type="Gene3D" id="2.120.10.30">
    <property type="entry name" value="TolB, C-terminal domain"/>
    <property type="match status" value="1"/>
</dbReference>
<keyword evidence="6" id="KW-1133">Transmembrane helix</keyword>
<dbReference type="NCBIfam" id="NF012200">
    <property type="entry name" value="choice_anch_D"/>
    <property type="match status" value="2"/>
</dbReference>
<keyword evidence="12" id="KW-1185">Reference proteome</keyword>
<dbReference type="InterPro" id="IPR011041">
    <property type="entry name" value="Quinoprot_gluc/sorb_DH_b-prop"/>
</dbReference>
<evidence type="ECO:0000256" key="9">
    <source>
        <dbReference type="ARBA" id="ARBA00023277"/>
    </source>
</evidence>
<comment type="caution">
    <text evidence="11">The sequence shown here is derived from an EMBL/GenBank/DDBJ whole genome shotgun (WGS) entry which is preliminary data.</text>
</comment>
<dbReference type="SMART" id="SM00112">
    <property type="entry name" value="CA"/>
    <property type="match status" value="2"/>
</dbReference>
<name>A0A369QQT6_9BACT</name>
<comment type="subcellular location">
    <subcellularLocation>
        <location evidence="1">Endoplasmic reticulum membrane</location>
        <topology evidence="1">Single-pass type I membrane protein</topology>
    </subcellularLocation>
</comment>
<feature type="domain" description="Cadherin" evidence="10">
    <location>
        <begin position="2793"/>
        <end position="2883"/>
    </location>
</feature>
<sequence>MKKGYSFIQNRTPNSTRYWLLLVLISSGLLLSWQSNALNLARQYTYGLATAIISNISTVVNSSPVIVSSPEAQNLTSGQAFSFNTGSFSDPDVGDALTYTATLSDGKALPAWLQFNAATQTFNGMAPSTTGISLIRITATDKSQASISASFSINVEKAASATACSPLSTLPCSEIGVALPYMLIFDSSEGGLADKNGAKVGFTMVDAPSARLTADGTPTYPAVPGYEPGKLTLDPAGTGKLTITTSPGIAFLRNGSTTTTTSATNSQLNALGVGVEASKQDFEIETTLLQPTAGTNKSEQAGLWFGLNEDNYVKIAAVSSTYGRNNFEFRREVNGLSSNTSAADKISTATPVTISKSIVKLKLVIKRGATATANGTVEGKYIIDGGAEVSLGTFELPASFIAGKQVSDKKLAFAGIYATHRLATTPVSYSFDDFSIKSLNNSATKTLAFLPNALDFTAVQGGTVTAKSTVLSANQDQPIVSFTPTTASWLKLPSAALGTITFGANNITSTMSPGLYEAKVVATAEGYEPAVLSINLTVSSPAVSQEVKVNFQDAYTVPPTGWVRDYGQPFGLKTGAYQDGNLEYGWRKRSDGTDLDLSVPGNGRNRNSSLTKPIDVLQATIMHMQADDIASSFNGTKTEGYWELKVANGQYDVTVSAGDASPSTTVPAVPEIHTLNVEGVNAINGFVPSGAAGSATRFKSNKVRVTVTDGYLTINADGGTNTKINSVHILPVDTKPYLLWSASSHNLVIEKGTTTTKTFSLDLNNSGNQENLPVSLSATYSAGASNWLSFDATHNNSEPNVTFDYTAAKNLPEGTYTATIMASATGYSSASTTVQISVVSSGSNQPYVISSTPANGATNVSVNTSSIAANNLYVPEVSGFKGGVDNTTLNAASVKVLKVAGSTTSEIQGVIQGTGGGDAISFSPTYALEPNTTYKFVITDAVKSYSGAAFLPYQATFTTGSVAAPTGSNSIEFAKQTIPGTTGKKYTSLTFGPDGRFYALRLDGVIERYNVNRETGMLSGAVEITSLVEKRGARSAVGLAFDPAATASNLVAWVSHCSAGLTNAPEFDGNLSRLSGMDLGSEELMVTKLPRSQKDHLVNNIVFGPDKALYFCQGSNSSMGNYDGTWQRDESLLAGSVLRLDLTKLAGITLPLDVRTTANLNVINAAPANNIRMSDGTYNPYATNSPLTIYASGVRNAYDLLWHTNGQLYVPTNGSAAGGNSPASVPGTRRPNGTFYNGPAIPATSGVQVQPDWLFRVNPLKPVGFFGHPNPLRGEYVAHRGYIDNPKYPSTISPDANYRGAAFSFELNKSPNGVIEYKSNNFGGALKGKILVCRFSGGSDIIVLEPGSMVKDPSVNSATANDKIYDIVNSQTGSGTNGITGLGGFVNPLDLTEDVQTGNLYVIEYNWNNTAGKTAQITLLKATAVSAQTGITTISPTEVIDNDVINGAAGKNHTITVANTGNSSLQVTGIILDGVDKTQFQLIGAPAPTAAAPVIIAPNSALTFNVAFNPTTTGVKAARIVVTSTNNAAKEVTLKGLGTAGLSGTNEPSLQAVLDVHGFKIVVGDNDKNTNIIHSSNYKAPILGEEVAVQQFVRAEDAPVTIKPLSVFGPQHTGGIVTAFGWYTSGDANAKNELFTVANSNYQTVDVQTTSNLSFDPGATTFGFYSRWPFFENRHLYSEDALNTFTGAVPHHVRVYPLKNADGTLVENAYIIATEEHVSGFDYQDVVVAVYNVKPANQVLAKKLAFSSESLAFNLTLGTPVSAQTVTLSASTGTPVVALTQSEGSSPWLTIPAASLGTLSFNVQDANLSPGTYSATVTASAEGYLAATFKINLEVVATGPTQPSNATMIVENLDKFPANDRLTFSLIQTPWHRTTPAVTPYNQNHDSVTVKISNRGTGVLTLKNLNLSNASAWKIAAVNNQPYDAAAKLPITIAPGSSIEATVQFIAKFTTGRIKILNDTLSIISNDDLEPKKKIVLHGLWQNKGEGANEPYLQEIVNAFGFKTNVGIGKTDGNEGTSIIANSDEIFSQYFVRADASKPAYAIQMAAYHGCCASVETLQWFAQGATTQTNILRHRALDGQSLLPLKASTDLVQAEASFSPTTTFGFKANSAYTDRTRNGEGRIGIRVYKAIDPKGNIIPNAYIIAHDYIANPGVTNYDYQDNVYFVSNIKPAEGPAYFSELAATPSAHDFGSGRVGTTNTRAITLNNLGKVYANGSDPAITIKSLEIKGANASEFTVAGLTTSTITAQATASVNVSYKPTSQGIKNAALLVHYNNSTSPLRIPLYGTGDNDCAAITAIKRIKGGADAAVTINGKQWEADKAYRQGSVQLDKPAVTPIAGTDDDVLYQTYLSASTNLAETRYQIPLANGNYMVRLHFVENFYTTMGSRVFSIAVEGETRLSNLDIFREVGYKAALVKDFEVTLTDGQLNLKFNPTANRVALAGLEVFAVSGSQSTLVLNQNAVTGANCNASNGSITLSASNASTTDLLYKLGMNGTYQSSPVFNNLAAGTYTFYAKENNTGGCETFKAFTIPTQENNLVFSVMAPVVTCEATTGSATISNITGGSGNYTITWNTAPAQTGTTATNLVPGTYTVTIADASGCSKTQEFTVTRTQNCGGTPEVTAIRINSGGTSYLASGNQQFVADTYFGGENRTGSIANGEILNTTDDELYRTERSAASFNYAVPVANGNVQVILHFAEIWFGAPGRGPAGAGRRMFHVDIEGGRKLTNYDIFAKAGGAMKAIQESFQVTVTDGILNINFTSGSVNLPKVSAIEVLPATNTPVNKAPVLATIGNQSATVGQAFNFTASATDADVNQIKAYSLVNAPENAIIKASTGLFTWTPTQAGTYTFTVVATDNGTPALSDEELITITVIDQSPVTNVAPVLAVIGNKTTTVNQAVNFTASATDADVNQKHVYSLINAPGDMVINDSTGVVNWTPTTVGTFTFTVKVTDNGSPVLSDEEQISITVNDTAVTAKAIRINAGGAAFTTADNRTFVADTFYGGVDRVGTPSTLDITNTTDDAMYQDYRSATNFNYSIPVPNGTVNVVLHFAEVYFTASGKRMFNVDIEGVRKLTNYDIFVKAGGARKAVRETFQVTVTDGVLNLDFTSGKVNLPELAAIEIIPQVTTGATVTVNNASSIEVGSKLNTGEKASVNLYPNPNPGDKVTIDLDGFNSKEAVSLTLRDLQGRVIQAQAVTVDTNGTTKINLVFANKLAGGEYIVVAVSNTKKVSAKLLIQ</sequence>
<protein>
    <submittedName>
        <fullName evidence="11">Serralysin</fullName>
        <ecNumber evidence="11">3.4.24.40</ecNumber>
    </submittedName>
</protein>
<accession>A0A369QQT6</accession>
<dbReference type="GO" id="GO:0007156">
    <property type="term" value="P:homophilic cell adhesion via plasma membrane adhesion molecules"/>
    <property type="evidence" value="ECO:0007669"/>
    <property type="project" value="InterPro"/>
</dbReference>
<dbReference type="PANTHER" id="PTHR13460:SF0">
    <property type="entry name" value="MALECTIN"/>
    <property type="match status" value="1"/>
</dbReference>
<dbReference type="SUPFAM" id="SSF50952">
    <property type="entry name" value="Soluble quinoprotein glucose dehydrogenase"/>
    <property type="match status" value="1"/>
</dbReference>
<dbReference type="SMART" id="SM00089">
    <property type="entry name" value="PKD"/>
    <property type="match status" value="4"/>
</dbReference>
<dbReference type="PROSITE" id="PS50268">
    <property type="entry name" value="CADHERIN_2"/>
    <property type="match status" value="1"/>
</dbReference>
<comment type="similarity">
    <text evidence="2">Belongs to the malectin family.</text>
</comment>
<organism evidence="11 12">
    <name type="scientific">Adhaeribacter pallidiroseus</name>
    <dbReference type="NCBI Taxonomy" id="2072847"/>
    <lineage>
        <taxon>Bacteria</taxon>
        <taxon>Pseudomonadati</taxon>
        <taxon>Bacteroidota</taxon>
        <taxon>Cytophagia</taxon>
        <taxon>Cytophagales</taxon>
        <taxon>Hymenobacteraceae</taxon>
        <taxon>Adhaeribacter</taxon>
    </lineage>
</organism>
<keyword evidence="8" id="KW-0325">Glycoprotein</keyword>
<dbReference type="EMBL" id="QASA01000001">
    <property type="protein sequence ID" value="RDC66045.1"/>
    <property type="molecule type" value="Genomic_DNA"/>
</dbReference>
<dbReference type="GO" id="GO:0016787">
    <property type="term" value="F:hydrolase activity"/>
    <property type="evidence" value="ECO:0007669"/>
    <property type="project" value="UniProtKB-KW"/>
</dbReference>
<dbReference type="Pfam" id="PF05345">
    <property type="entry name" value="He_PIG"/>
    <property type="match status" value="3"/>
</dbReference>
<dbReference type="Proteomes" id="UP000253919">
    <property type="component" value="Unassembled WGS sequence"/>
</dbReference>
<evidence type="ECO:0000256" key="6">
    <source>
        <dbReference type="ARBA" id="ARBA00022989"/>
    </source>
</evidence>
<dbReference type="GO" id="GO:0016020">
    <property type="term" value="C:membrane"/>
    <property type="evidence" value="ECO:0007669"/>
    <property type="project" value="InterPro"/>
</dbReference>
<evidence type="ECO:0000256" key="8">
    <source>
        <dbReference type="ARBA" id="ARBA00023180"/>
    </source>
</evidence>
<dbReference type="Gene3D" id="2.60.120.430">
    <property type="entry name" value="Galactose-binding lectin"/>
    <property type="match status" value="4"/>
</dbReference>
<evidence type="ECO:0000256" key="4">
    <source>
        <dbReference type="ARBA" id="ARBA00022729"/>
    </source>
</evidence>
<evidence type="ECO:0000256" key="5">
    <source>
        <dbReference type="ARBA" id="ARBA00022824"/>
    </source>
</evidence>
<dbReference type="GO" id="GO:0005509">
    <property type="term" value="F:calcium ion binding"/>
    <property type="evidence" value="ECO:0007669"/>
    <property type="project" value="InterPro"/>
</dbReference>
<keyword evidence="4" id="KW-0732">Signal</keyword>
<gene>
    <name evidence="11" type="ORF">AHMF7616_04676</name>
</gene>
<dbReference type="InterPro" id="IPR006644">
    <property type="entry name" value="Cadg"/>
</dbReference>
<evidence type="ECO:0000256" key="7">
    <source>
        <dbReference type="ARBA" id="ARBA00023136"/>
    </source>
</evidence>
<dbReference type="Gene3D" id="2.60.40.10">
    <property type="entry name" value="Immunoglobulins"/>
    <property type="match status" value="6"/>
</dbReference>
<dbReference type="Pfam" id="PF13205">
    <property type="entry name" value="Big_5"/>
    <property type="match status" value="1"/>
</dbReference>
<dbReference type="SUPFAM" id="SSF49313">
    <property type="entry name" value="Cadherin-like"/>
    <property type="match status" value="3"/>
</dbReference>
<dbReference type="SUPFAM" id="SSF49785">
    <property type="entry name" value="Galactose-binding domain-like"/>
    <property type="match status" value="4"/>
</dbReference>
<dbReference type="SMART" id="SM00736">
    <property type="entry name" value="CADG"/>
    <property type="match status" value="2"/>
</dbReference>
<evidence type="ECO:0000256" key="2">
    <source>
        <dbReference type="ARBA" id="ARBA00009141"/>
    </source>
</evidence>
<keyword evidence="7" id="KW-0472">Membrane</keyword>
<evidence type="ECO:0000259" key="10">
    <source>
        <dbReference type="PROSITE" id="PS50268"/>
    </source>
</evidence>
<dbReference type="PANTHER" id="PTHR13460">
    <property type="match status" value="1"/>
</dbReference>
<dbReference type="EC" id="3.4.24.40" evidence="11"/>
<dbReference type="OrthoDB" id="9770043at2"/>
<dbReference type="InterPro" id="IPR032812">
    <property type="entry name" value="SbsA_Ig"/>
</dbReference>
<dbReference type="Gene3D" id="2.60.120.200">
    <property type="match status" value="1"/>
</dbReference>
<dbReference type="CDD" id="cd11304">
    <property type="entry name" value="Cadherin_repeat"/>
    <property type="match status" value="1"/>
</dbReference>
<keyword evidence="3" id="KW-0812">Transmembrane</keyword>
<evidence type="ECO:0000256" key="3">
    <source>
        <dbReference type="ARBA" id="ARBA00022692"/>
    </source>
</evidence>
<evidence type="ECO:0000313" key="12">
    <source>
        <dbReference type="Proteomes" id="UP000253919"/>
    </source>
</evidence>
<keyword evidence="11" id="KW-0378">Hydrolase</keyword>
<dbReference type="RefSeq" id="WP_115374963.1">
    <property type="nucleotide sequence ID" value="NZ_QASA01000001.1"/>
</dbReference>
<keyword evidence="9" id="KW-0119">Carbohydrate metabolism</keyword>
<dbReference type="InterPro" id="IPR008979">
    <property type="entry name" value="Galactose-bd-like_sf"/>
</dbReference>
<evidence type="ECO:0000256" key="1">
    <source>
        <dbReference type="ARBA" id="ARBA00004115"/>
    </source>
</evidence>
<keyword evidence="5" id="KW-0256">Endoplasmic reticulum</keyword>
<dbReference type="InterPro" id="IPR015919">
    <property type="entry name" value="Cadherin-like_sf"/>
</dbReference>